<dbReference type="Proteomes" id="UP001597024">
    <property type="component" value="Unassembled WGS sequence"/>
</dbReference>
<keyword evidence="2" id="KW-1185">Reference proteome</keyword>
<organism evidence="1 2">
    <name type="scientific">Streptosporangium algeriense</name>
    <dbReference type="NCBI Taxonomy" id="1682748"/>
    <lineage>
        <taxon>Bacteria</taxon>
        <taxon>Bacillati</taxon>
        <taxon>Actinomycetota</taxon>
        <taxon>Actinomycetes</taxon>
        <taxon>Streptosporangiales</taxon>
        <taxon>Streptosporangiaceae</taxon>
        <taxon>Streptosporangium</taxon>
    </lineage>
</organism>
<accession>A0ABW3DPA8</accession>
<reference evidence="2" key="1">
    <citation type="journal article" date="2019" name="Int. J. Syst. Evol. Microbiol.">
        <title>The Global Catalogue of Microorganisms (GCM) 10K type strain sequencing project: providing services to taxonomists for standard genome sequencing and annotation.</title>
        <authorList>
            <consortium name="The Broad Institute Genomics Platform"/>
            <consortium name="The Broad Institute Genome Sequencing Center for Infectious Disease"/>
            <person name="Wu L."/>
            <person name="Ma J."/>
        </authorList>
    </citation>
    <scope>NUCLEOTIDE SEQUENCE [LARGE SCALE GENOMIC DNA]</scope>
    <source>
        <strain evidence="2">CCUG 62974</strain>
    </source>
</reference>
<proteinExistence type="predicted"/>
<evidence type="ECO:0000313" key="2">
    <source>
        <dbReference type="Proteomes" id="UP001597024"/>
    </source>
</evidence>
<gene>
    <name evidence="1" type="ORF">ACFQ08_10015</name>
</gene>
<sequence>AGAHALAADARRRELEEATRWRDCRTHAETILELRTHVDRMNDLLSPYEQLRIGVIGLHWDLDRQPGGMIDPVALDKRLKKLIDACNRGLAKATEESRAREEGRA</sequence>
<comment type="caution">
    <text evidence="1">The sequence shown here is derived from an EMBL/GenBank/DDBJ whole genome shotgun (WGS) entry which is preliminary data.</text>
</comment>
<protein>
    <submittedName>
        <fullName evidence="1">Uncharacterized protein</fullName>
    </submittedName>
</protein>
<feature type="non-terminal residue" evidence="1">
    <location>
        <position position="1"/>
    </location>
</feature>
<evidence type="ECO:0000313" key="1">
    <source>
        <dbReference type="EMBL" id="MFD0884882.1"/>
    </source>
</evidence>
<name>A0ABW3DPA8_9ACTN</name>
<dbReference type="EMBL" id="JBHTHX010000243">
    <property type="protein sequence ID" value="MFD0884882.1"/>
    <property type="molecule type" value="Genomic_DNA"/>
</dbReference>